<comment type="caution">
    <text evidence="1">The sequence shown here is derived from an EMBL/GenBank/DDBJ whole genome shotgun (WGS) entry which is preliminary data.</text>
</comment>
<sequence length="161" mass="18608">MITEDLLMITINLEEESRSRSKKKVGLHLGRAALKAGRSELILRLRKNFLQFFLLCKEQATMKRYDGEDEPLLQDHGNASQNEGTGHSSRAWWKNVRPYSLYVLFTLLLAYLFNQLDRYMLAITITPLSQDLQFGDMKCFRNDSVMAYGEKDFNCNGTTTK</sequence>
<dbReference type="Proteomes" id="UP000735302">
    <property type="component" value="Unassembled WGS sequence"/>
</dbReference>
<keyword evidence="2" id="KW-1185">Reference proteome</keyword>
<proteinExistence type="predicted"/>
<accession>A0AAV4CZW9</accession>
<reference evidence="1 2" key="1">
    <citation type="journal article" date="2021" name="Elife">
        <title>Chloroplast acquisition without the gene transfer in kleptoplastic sea slugs, Plakobranchus ocellatus.</title>
        <authorList>
            <person name="Maeda T."/>
            <person name="Takahashi S."/>
            <person name="Yoshida T."/>
            <person name="Shimamura S."/>
            <person name="Takaki Y."/>
            <person name="Nagai Y."/>
            <person name="Toyoda A."/>
            <person name="Suzuki Y."/>
            <person name="Arimoto A."/>
            <person name="Ishii H."/>
            <person name="Satoh N."/>
            <person name="Nishiyama T."/>
            <person name="Hasebe M."/>
            <person name="Maruyama T."/>
            <person name="Minagawa J."/>
            <person name="Obokata J."/>
            <person name="Shigenobu S."/>
        </authorList>
    </citation>
    <scope>NUCLEOTIDE SEQUENCE [LARGE SCALE GENOMIC DNA]</scope>
</reference>
<gene>
    <name evidence="1" type="ORF">PoB_006395900</name>
</gene>
<organism evidence="1 2">
    <name type="scientific">Plakobranchus ocellatus</name>
    <dbReference type="NCBI Taxonomy" id="259542"/>
    <lineage>
        <taxon>Eukaryota</taxon>
        <taxon>Metazoa</taxon>
        <taxon>Spiralia</taxon>
        <taxon>Lophotrochozoa</taxon>
        <taxon>Mollusca</taxon>
        <taxon>Gastropoda</taxon>
        <taxon>Heterobranchia</taxon>
        <taxon>Euthyneura</taxon>
        <taxon>Panpulmonata</taxon>
        <taxon>Sacoglossa</taxon>
        <taxon>Placobranchoidea</taxon>
        <taxon>Plakobranchidae</taxon>
        <taxon>Plakobranchus</taxon>
    </lineage>
</organism>
<dbReference type="EMBL" id="BLXT01007237">
    <property type="protein sequence ID" value="GFO37454.1"/>
    <property type="molecule type" value="Genomic_DNA"/>
</dbReference>
<protein>
    <submittedName>
        <fullName evidence="1">Cis,cis-muconate transport protein muck</fullName>
    </submittedName>
</protein>
<evidence type="ECO:0000313" key="2">
    <source>
        <dbReference type="Proteomes" id="UP000735302"/>
    </source>
</evidence>
<dbReference type="AlphaFoldDB" id="A0AAV4CZW9"/>
<evidence type="ECO:0000313" key="1">
    <source>
        <dbReference type="EMBL" id="GFO37454.1"/>
    </source>
</evidence>
<feature type="non-terminal residue" evidence="1">
    <location>
        <position position="161"/>
    </location>
</feature>
<name>A0AAV4CZW9_9GAST</name>